<organism evidence="1">
    <name type="scientific">Microvirga ossetica</name>
    <dbReference type="NCBI Taxonomy" id="1882682"/>
    <lineage>
        <taxon>Bacteria</taxon>
        <taxon>Pseudomonadati</taxon>
        <taxon>Pseudomonadota</taxon>
        <taxon>Alphaproteobacteria</taxon>
        <taxon>Hyphomicrobiales</taxon>
        <taxon>Methylobacteriaceae</taxon>
        <taxon>Microvirga</taxon>
    </lineage>
</organism>
<dbReference type="KEGG" id="moc:BB934_01770"/>
<dbReference type="InterPro" id="IPR004027">
    <property type="entry name" value="SEC_C_motif"/>
</dbReference>
<gene>
    <name evidence="1" type="ORF">BB934_01770</name>
</gene>
<protein>
    <recommendedName>
        <fullName evidence="2">Preprotein translocase</fullName>
    </recommendedName>
</protein>
<dbReference type="AlphaFoldDB" id="A0A1B2EAW5"/>
<dbReference type="SUPFAM" id="SSF103642">
    <property type="entry name" value="Sec-C motif"/>
    <property type="match status" value="1"/>
</dbReference>
<evidence type="ECO:0000313" key="1">
    <source>
        <dbReference type="EMBL" id="ANY77101.1"/>
    </source>
</evidence>
<name>A0A1B2EAW5_9HYPH</name>
<evidence type="ECO:0008006" key="2">
    <source>
        <dbReference type="Google" id="ProtNLM"/>
    </source>
</evidence>
<accession>A0A1B2EAW5</accession>
<dbReference type="Pfam" id="PF02810">
    <property type="entry name" value="SEC-C"/>
    <property type="match status" value="1"/>
</dbReference>
<dbReference type="Gene3D" id="3.10.450.50">
    <property type="match status" value="1"/>
</dbReference>
<dbReference type="EMBL" id="CP016616">
    <property type="protein sequence ID" value="ANY77101.1"/>
    <property type="molecule type" value="Genomic_DNA"/>
</dbReference>
<proteinExistence type="predicted"/>
<dbReference type="OrthoDB" id="1551443at2"/>
<reference evidence="1" key="1">
    <citation type="submission" date="2016-07" db="EMBL/GenBank/DDBJ databases">
        <title>Microvirga ossetica sp. nov. a new species of rhizobia isolated from root nodules of the legume species Vicia alpestris Steven originated from North Ossetia region in the Caucasus.</title>
        <authorList>
            <person name="Safronova V.I."/>
            <person name="Kuznetsova I.G."/>
            <person name="Sazanova A.L."/>
            <person name="Belimov A."/>
            <person name="Andronov E."/>
            <person name="Osledkin Y.S."/>
            <person name="Onishchuk O.P."/>
            <person name="Kurchak O.N."/>
            <person name="Shaposhnikov A.I."/>
            <person name="Willems A."/>
            <person name="Tikhonovich I.A."/>
        </authorList>
    </citation>
    <scope>NUCLEOTIDE SEQUENCE [LARGE SCALE GENOMIC DNA]</scope>
    <source>
        <strain evidence="1">V5/3M</strain>
    </source>
</reference>
<dbReference type="RefSeq" id="WP_099508101.1">
    <property type="nucleotide sequence ID" value="NZ_CP016616.1"/>
</dbReference>
<sequence>MTARAEQEIFNDLAELCASPGYAHAIAYLCFRDHVVGYGEALQGDDYAQLFSPGRLIRTEMTTLIGLMVRAPRDLTVPGMKTLENYIERTEALLKELQEAFGEPIKAEFQKAITDPSGAENFNPFANAEVLRESIFYSAESAYSFQYRDLSVERYARDEEWFRENKGFTPDEARKIVSALEDFLNDNLAKTLQGMNKIWPETWIFLPGFQFTINDLTAKSGLPEATVSAVVDAFTCPEDGNPTFTSFNEFNAVNGYPILKADGNNRILFLYVSLAEALYDTPFYWMIRDKTYASIATENRGGFTEEFTAARLQRVFGADKVLLNVDLWETSARKKKLGEIDALVLFGDRAIVVQAKSKKLTLEARKGNDLQLKKDFKAAVQEACDQAVLCSQHLLAGTSFLAERSGGEVKLAGVLRKIHPVCVVSDHYPALSFQAQQFLSFHPVDHIEQPLVCDVFFIDVVTEFLETPLRLLSYLELRAKAANNVSLSHEIVALGFHLKQNLWLGEYDFIALQDDISADLDIAMAARRQGIPGEKDPPGIMTELKGTAIGRLIEEIENRSDPGAIGIGLELLKLSGDSANTLSRLIDKIVTDATRDGKNHDASITYGEEGSGITVHCNAMPDETAGPQLKRHCERRKYSVKASTWSGLVIRPGDGAVRFGLMLNYPWQHDAAMDAATAKMATPKPIEDILKSISGARKRKIGRNDPCYCGSRLKYKRCHLLKEGVR</sequence>